<keyword evidence="1" id="KW-0418">Kinase</keyword>
<name>A0A1H6JAL4_9GAMM</name>
<dbReference type="RefSeq" id="WP_092789136.1">
    <property type="nucleotide sequence ID" value="NZ_FNXF01000001.1"/>
</dbReference>
<dbReference type="Proteomes" id="UP000199371">
    <property type="component" value="Unassembled WGS sequence"/>
</dbReference>
<sequence>MDRVKVVAISGASGCGKTSTVRQLSSDFGCPFLHFDDYVHQFSYPKDMKKWKENGADVSEIYTPDMINNLRQLIESSHSYVFVEEPFGRERSCISSFIDYVVLLDQPMDICLSRVIRRNIERHSNDSHSSVLKYLSNYEDHFRDIYIKTVNKVRKNCDLIIQEICPVSVTADIVSKWLKSKAN</sequence>
<keyword evidence="2" id="KW-1185">Reference proteome</keyword>
<evidence type="ECO:0000313" key="1">
    <source>
        <dbReference type="EMBL" id="SEH56039.1"/>
    </source>
</evidence>
<gene>
    <name evidence="1" type="ORF">SAMN05660691_00139</name>
</gene>
<evidence type="ECO:0000313" key="2">
    <source>
        <dbReference type="Proteomes" id="UP000199371"/>
    </source>
</evidence>
<organism evidence="1 2">
    <name type="scientific">Rheinheimera pacifica</name>
    <dbReference type="NCBI Taxonomy" id="173990"/>
    <lineage>
        <taxon>Bacteria</taxon>
        <taxon>Pseudomonadati</taxon>
        <taxon>Pseudomonadota</taxon>
        <taxon>Gammaproteobacteria</taxon>
        <taxon>Chromatiales</taxon>
        <taxon>Chromatiaceae</taxon>
        <taxon>Rheinheimera</taxon>
    </lineage>
</organism>
<dbReference type="GO" id="GO:0016301">
    <property type="term" value="F:kinase activity"/>
    <property type="evidence" value="ECO:0007669"/>
    <property type="project" value="UniProtKB-KW"/>
</dbReference>
<dbReference type="InterPro" id="IPR052922">
    <property type="entry name" value="Cytidylate_Kinase-2"/>
</dbReference>
<dbReference type="PANTHER" id="PTHR37816:SF2">
    <property type="entry name" value="DNA TOPOLOGY MODULATION PROTEIN FLAR-RELATED PROTEIN"/>
    <property type="match status" value="1"/>
</dbReference>
<reference evidence="2" key="1">
    <citation type="submission" date="2016-10" db="EMBL/GenBank/DDBJ databases">
        <authorList>
            <person name="Varghese N."/>
            <person name="Submissions S."/>
        </authorList>
    </citation>
    <scope>NUCLEOTIDE SEQUENCE [LARGE SCALE GENOMIC DNA]</scope>
    <source>
        <strain evidence="2">DSM 17616</strain>
    </source>
</reference>
<dbReference type="OrthoDB" id="5296079at2"/>
<dbReference type="STRING" id="173990.SAMN05660691_00139"/>
<dbReference type="EMBL" id="FNXF01000001">
    <property type="protein sequence ID" value="SEH56039.1"/>
    <property type="molecule type" value="Genomic_DNA"/>
</dbReference>
<dbReference type="AlphaFoldDB" id="A0A1H6JAL4"/>
<keyword evidence="1" id="KW-0808">Transferase</keyword>
<dbReference type="Gene3D" id="3.40.50.300">
    <property type="entry name" value="P-loop containing nucleotide triphosphate hydrolases"/>
    <property type="match status" value="1"/>
</dbReference>
<accession>A0A1H6JAL4</accession>
<proteinExistence type="predicted"/>
<dbReference type="PANTHER" id="PTHR37816">
    <property type="entry name" value="YALI0E33011P"/>
    <property type="match status" value="1"/>
</dbReference>
<protein>
    <submittedName>
        <fullName evidence="1">Uridine kinase</fullName>
    </submittedName>
</protein>
<dbReference type="InterPro" id="IPR027417">
    <property type="entry name" value="P-loop_NTPase"/>
</dbReference>
<dbReference type="SUPFAM" id="SSF52540">
    <property type="entry name" value="P-loop containing nucleoside triphosphate hydrolases"/>
    <property type="match status" value="1"/>
</dbReference>